<reference evidence="2 3" key="1">
    <citation type="submission" date="2019-10" db="EMBL/GenBank/DDBJ databases">
        <title>Poseidonibacter ostreae sp. nov., isolated from the gut of the Ostrea denselamellosa.</title>
        <authorList>
            <person name="Choi A."/>
        </authorList>
    </citation>
    <scope>NUCLEOTIDE SEQUENCE [LARGE SCALE GENOMIC DNA]</scope>
    <source>
        <strain evidence="2 3">SJOD-M-5</strain>
    </source>
</reference>
<dbReference type="RefSeq" id="WP_152187373.1">
    <property type="nucleotide sequence ID" value="NZ_WFKI01000017.1"/>
</dbReference>
<dbReference type="EMBL" id="WFKJ01000001">
    <property type="protein sequence ID" value="KAB7892985.1"/>
    <property type="molecule type" value="Genomic_DNA"/>
</dbReference>
<dbReference type="Gene3D" id="3.30.420.10">
    <property type="entry name" value="Ribonuclease H-like superfamily/Ribonuclease H"/>
    <property type="match status" value="1"/>
</dbReference>
<keyword evidence="3" id="KW-1185">Reference proteome</keyword>
<dbReference type="PROSITE" id="PS50879">
    <property type="entry name" value="RNASE_H_1"/>
    <property type="match status" value="1"/>
</dbReference>
<dbReference type="Pfam" id="PF00075">
    <property type="entry name" value="RNase_H"/>
    <property type="match status" value="1"/>
</dbReference>
<dbReference type="InterPro" id="IPR036397">
    <property type="entry name" value="RNaseH_sf"/>
</dbReference>
<organism evidence="2 3">
    <name type="scientific">Poseidonibacter ostreae</name>
    <dbReference type="NCBI Taxonomy" id="2654171"/>
    <lineage>
        <taxon>Bacteria</taxon>
        <taxon>Pseudomonadati</taxon>
        <taxon>Campylobacterota</taxon>
        <taxon>Epsilonproteobacteria</taxon>
        <taxon>Campylobacterales</taxon>
        <taxon>Arcobacteraceae</taxon>
        <taxon>Poseidonibacter</taxon>
    </lineage>
</organism>
<feature type="domain" description="RNase H type-1" evidence="1">
    <location>
        <begin position="1"/>
        <end position="154"/>
    </location>
</feature>
<evidence type="ECO:0000313" key="2">
    <source>
        <dbReference type="EMBL" id="KAB7892985.1"/>
    </source>
</evidence>
<name>A0ABQ6VQH8_9BACT</name>
<evidence type="ECO:0000313" key="3">
    <source>
        <dbReference type="Proteomes" id="UP000461010"/>
    </source>
</evidence>
<sequence length="164" mass="19550">MEQIILFCDGSVNPQRKIGFGAYFIYNQKLINQNIKIKKFEETSSTKLELEVLLWAFDDLKFEKDEILIYTDCQNILGLEKRREKLELNDYYTSTGKIVKNHELYKKFYKRIDAINENTNCSFKKVKGHKKTKEKDEIDKLFNLVDKASRKALREYLKEENCNE</sequence>
<evidence type="ECO:0000259" key="1">
    <source>
        <dbReference type="PROSITE" id="PS50879"/>
    </source>
</evidence>
<dbReference type="SUPFAM" id="SSF53098">
    <property type="entry name" value="Ribonuclease H-like"/>
    <property type="match status" value="1"/>
</dbReference>
<accession>A0ABQ6VQH8</accession>
<dbReference type="InterPro" id="IPR002156">
    <property type="entry name" value="RNaseH_domain"/>
</dbReference>
<comment type="caution">
    <text evidence="2">The sequence shown here is derived from an EMBL/GenBank/DDBJ whole genome shotgun (WGS) entry which is preliminary data.</text>
</comment>
<proteinExistence type="predicted"/>
<dbReference type="InterPro" id="IPR012337">
    <property type="entry name" value="RNaseH-like_sf"/>
</dbReference>
<protein>
    <submittedName>
        <fullName evidence="2">Ribonuclease H</fullName>
    </submittedName>
</protein>
<dbReference type="Proteomes" id="UP000461010">
    <property type="component" value="Unassembled WGS sequence"/>
</dbReference>
<gene>
    <name evidence="2" type="ORF">GBG18_00505</name>
</gene>